<name>A0A9P8T3R9_9ASCO</name>
<evidence type="ECO:0000256" key="1">
    <source>
        <dbReference type="SAM" id="MobiDB-lite"/>
    </source>
</evidence>
<dbReference type="EMBL" id="JAEUBD010001178">
    <property type="protein sequence ID" value="KAH3664474.1"/>
    <property type="molecule type" value="Genomic_DNA"/>
</dbReference>
<comment type="caution">
    <text evidence="3">The sequence shown here is derived from an EMBL/GenBank/DDBJ whole genome shotgun (WGS) entry which is preliminary data.</text>
</comment>
<gene>
    <name evidence="3" type="ORF">OGATHE_003289</name>
</gene>
<reference evidence="3" key="1">
    <citation type="journal article" date="2021" name="Open Biol.">
        <title>Shared evolutionary footprints suggest mitochondrial oxidative damage underlies multiple complex I losses in fungi.</title>
        <authorList>
            <person name="Schikora-Tamarit M.A."/>
            <person name="Marcet-Houben M."/>
            <person name="Nosek J."/>
            <person name="Gabaldon T."/>
        </authorList>
    </citation>
    <scope>NUCLEOTIDE SEQUENCE</scope>
    <source>
        <strain evidence="3">NCAIM Y.01608</strain>
    </source>
</reference>
<dbReference type="Gene3D" id="3.40.525.10">
    <property type="entry name" value="CRAL-TRIO lipid binding domain"/>
    <property type="match status" value="1"/>
</dbReference>
<dbReference type="InterPro" id="IPR036865">
    <property type="entry name" value="CRAL-TRIO_dom_sf"/>
</dbReference>
<dbReference type="PANTHER" id="PTHR45657:SF1">
    <property type="entry name" value="CRAL-TRIO DOMAIN-CONTAINING PROTEIN YKL091C-RELATED"/>
    <property type="match status" value="1"/>
</dbReference>
<evidence type="ECO:0000313" key="3">
    <source>
        <dbReference type="EMBL" id="KAH3664474.1"/>
    </source>
</evidence>
<dbReference type="PANTHER" id="PTHR45657">
    <property type="entry name" value="CRAL-TRIO DOMAIN-CONTAINING PROTEIN YKL091C-RELATED"/>
    <property type="match status" value="1"/>
</dbReference>
<keyword evidence="4" id="KW-1185">Reference proteome</keyword>
<dbReference type="FunFam" id="3.40.525.10:FF:000011">
    <property type="entry name" value="SEC14 cytosolic factor"/>
    <property type="match status" value="1"/>
</dbReference>
<dbReference type="Pfam" id="PF03765">
    <property type="entry name" value="CRAL_TRIO_N"/>
    <property type="match status" value="1"/>
</dbReference>
<dbReference type="InterPro" id="IPR011074">
    <property type="entry name" value="CRAL/TRIO_N_dom"/>
</dbReference>
<dbReference type="SUPFAM" id="SSF46938">
    <property type="entry name" value="CRAL/TRIO N-terminal domain"/>
    <property type="match status" value="1"/>
</dbReference>
<proteinExistence type="predicted"/>
<dbReference type="SMART" id="SM00516">
    <property type="entry name" value="SEC14"/>
    <property type="match status" value="1"/>
</dbReference>
<dbReference type="SUPFAM" id="SSF52087">
    <property type="entry name" value="CRAL/TRIO domain"/>
    <property type="match status" value="1"/>
</dbReference>
<dbReference type="InterPro" id="IPR051026">
    <property type="entry name" value="PI/PC_transfer"/>
</dbReference>
<dbReference type="Gene3D" id="1.10.8.20">
    <property type="entry name" value="N-terminal domain of phosphatidylinositol transfer protein sec14p"/>
    <property type="match status" value="1"/>
</dbReference>
<dbReference type="PRINTS" id="PR00180">
    <property type="entry name" value="CRETINALDHBP"/>
</dbReference>
<protein>
    <recommendedName>
        <fullName evidence="2">CRAL-TRIO domain-containing protein</fullName>
    </recommendedName>
</protein>
<sequence>MRIPRPTPKNGRPDIPSDMPQEEGNENCSSEKQIDPHCPSEATNFVHISRNFVLSNKATNNRTDHWTAQWSHTEQCHSNSKFVGFPNICDGTSTNCESSRGSETSEEPENQNLANVFGKTDTHDEKHTDWKSRTVNDLTTKHLGQWRGYSWTKGQADQIKRQTGETQRLRNAPFGHHFWHSVHIDGGSKCDHKTQKRNGHSDCPFFPAWPVERIFWIIRPIPRHVSRRSKVASSLAYLSSKTLVLFSPWHQTVALLQSYPTYNVYSKLLTCILHRAKQIVPIVIRMVTDEEILATLPDKVAEPPLGQTGFPGYLTDSEKSAVEQLRTLLEAEGYTLRLDEPTLLRFLRARKFDVMKAKEMFINCENWRKEFGTDTILEDFKYEEKPLVAKYYPQYYHKTDKDGRPLYIEELGSVNITEMYKITTQERMLKNLVWEYESFVRYRLPACSRKAGVLVETSCTILDLKGISISAASQVLSYVREASKIGQDYYPERMGKFYLINSPFGFSTVFKLFKPFLDPVTVSKIFILGASYQKELLKQIPEENLPVKFGGKSEVSDAEGGLLLSDIGPWREPEYIGPEGEAPRAFKV</sequence>
<dbReference type="Pfam" id="PF00650">
    <property type="entry name" value="CRAL_TRIO"/>
    <property type="match status" value="1"/>
</dbReference>
<dbReference type="PROSITE" id="PS50191">
    <property type="entry name" value="CRAL_TRIO"/>
    <property type="match status" value="1"/>
</dbReference>
<dbReference type="Proteomes" id="UP000788993">
    <property type="component" value="Unassembled WGS sequence"/>
</dbReference>
<reference evidence="3" key="2">
    <citation type="submission" date="2021-01" db="EMBL/GenBank/DDBJ databases">
        <authorList>
            <person name="Schikora-Tamarit M.A."/>
        </authorList>
    </citation>
    <scope>NUCLEOTIDE SEQUENCE</scope>
    <source>
        <strain evidence="3">NCAIM Y.01608</strain>
    </source>
</reference>
<evidence type="ECO:0000259" key="2">
    <source>
        <dbReference type="PROSITE" id="PS50191"/>
    </source>
</evidence>
<dbReference type="InterPro" id="IPR036273">
    <property type="entry name" value="CRAL/TRIO_N_dom_sf"/>
</dbReference>
<organism evidence="3 4">
    <name type="scientific">Ogataea polymorpha</name>
    <dbReference type="NCBI Taxonomy" id="460523"/>
    <lineage>
        <taxon>Eukaryota</taxon>
        <taxon>Fungi</taxon>
        <taxon>Dikarya</taxon>
        <taxon>Ascomycota</taxon>
        <taxon>Saccharomycotina</taxon>
        <taxon>Pichiomycetes</taxon>
        <taxon>Pichiales</taxon>
        <taxon>Pichiaceae</taxon>
        <taxon>Ogataea</taxon>
    </lineage>
</organism>
<evidence type="ECO:0000313" key="4">
    <source>
        <dbReference type="Proteomes" id="UP000788993"/>
    </source>
</evidence>
<dbReference type="AlphaFoldDB" id="A0A9P8T3R9"/>
<dbReference type="CDD" id="cd00170">
    <property type="entry name" value="SEC14"/>
    <property type="match status" value="1"/>
</dbReference>
<dbReference type="SMART" id="SM01100">
    <property type="entry name" value="CRAL_TRIO_N"/>
    <property type="match status" value="1"/>
</dbReference>
<dbReference type="InterPro" id="IPR001251">
    <property type="entry name" value="CRAL-TRIO_dom"/>
</dbReference>
<accession>A0A9P8T3R9</accession>
<feature type="region of interest" description="Disordered" evidence="1">
    <location>
        <begin position="1"/>
        <end position="39"/>
    </location>
</feature>
<feature type="domain" description="CRAL-TRIO" evidence="2">
    <location>
        <begin position="384"/>
        <end position="557"/>
    </location>
</feature>